<protein>
    <submittedName>
        <fullName evidence="7">Protein lap1</fullName>
    </submittedName>
</protein>
<feature type="domain" description="PDZ" evidence="4">
    <location>
        <begin position="581"/>
        <end position="656"/>
    </location>
</feature>
<accession>A0A183USH8</accession>
<sequence>MPLFSCIPFTCAGRVDVIEKRQCNLHDLPIEVERNAGSLEELYLDCNQICEITEGLCRCKKLRSLSLAQNKILRIPAAIGSLTALQELYLEDNELSDLPEELIKCSNLQILDLRLNLLTRLPDVVMRLSSLTHLYLFETSLTQLPPDIDKLHNLRCLDVRENQLRALPPAICQLKHLRELDLGRNELTHLVINFFLPLNIGSLEKLEDVYLDHNMLSTLPDSLTSCGQLTTLDVSQNDLCSLPKQIGDLEQLSELCIAENRIAALPDSIGRLKKLTLLKADSNALAELTPSLGDCSSLLELYLFNNHLTINRLWAIFLLLQTLPTSIGNLKELSVLAVDENQLENIPSTIGGCSKLSILTLRGNRLRELPLEMGRLANLRVLDLCDNILAYLPFTVNVLFNLRALWLSVDQTSPLVPFHSAQDPVTHVKVLTTYLLPQGKCQEEVGMVHPRRAGAGVNVRFGGEEGDANDEDESLGHFERKGTPHPKARSRTVTPRRQSIDGHFIPHSESGGDSDLTLSLRRKSTGDVPSSDDIALRSCSETESEKGVYQLEISCPQVESGNDKKVSNSIAHHASCGSKCCITITRDAKIGFGMSVAGGRDSEPFKGCDMGLFVSEIVKGGPSEAAGLLVGDKILSVNGVSVVDQSHRMAAELMQKETKLDLLVQRDAVASTSYSVCHIQNRQIRSDERDAENGVKEKPLVSDEEVISTTIERDLDGTLGFEVKLDDGYVVISSLVSSPNASKEVPIRVGDRLLSINGTTLSRGQLDLANSLMADKKANGVYVVVGRERSSQPEERHRMVSLSQSSLPSTVSEIPTEGAFTTDTQTENSFIVDASEPDVLSLTAAPVEMTTPSAEEVAENTIVIEQINEHQLTAERSESSDKMRPDSLDIQPFPTPKHESPNRIGPPIAPKPKISLTVAELSAGASLEMRPKECSSVNEPENMTVLSKIKKFENAAQLHENDADFGARRVPAKKPLLSEDDVRKMKEEESKKLAAVTASFSLDVEDYGVDELSLEHIFDNNAVSNSRPALVSSKRAERRFIAAAAGGGLDHSSKVSDTSETAFSDDFQRRQIWRQARYKFLETDAIEAERMTEQFQEITTCFKNVSKESHMLNSTNNEPNEVTLSSSNGEDHDCAAVLVNDGSALLLNSNIPTVGIST</sequence>
<feature type="region of interest" description="Disordered" evidence="3">
    <location>
        <begin position="789"/>
        <end position="812"/>
    </location>
</feature>
<dbReference type="GO" id="GO:0045211">
    <property type="term" value="C:postsynaptic membrane"/>
    <property type="evidence" value="ECO:0007669"/>
    <property type="project" value="TreeGrafter"/>
</dbReference>
<dbReference type="InterPro" id="IPR050614">
    <property type="entry name" value="Synaptic_Scaffolding_LAP-MAGUK"/>
</dbReference>
<dbReference type="PANTHER" id="PTHR23119:SF44">
    <property type="entry name" value="PROTEIN LAP4"/>
    <property type="match status" value="1"/>
</dbReference>
<dbReference type="InterPro" id="IPR036034">
    <property type="entry name" value="PDZ_sf"/>
</dbReference>
<reference evidence="7" key="1">
    <citation type="submission" date="2016-06" db="UniProtKB">
        <authorList>
            <consortium name="WormBaseParasite"/>
        </authorList>
    </citation>
    <scope>IDENTIFICATION</scope>
</reference>
<evidence type="ECO:0000313" key="5">
    <source>
        <dbReference type="EMBL" id="VDM42769.1"/>
    </source>
</evidence>
<dbReference type="SMART" id="SM00369">
    <property type="entry name" value="LRR_TYP"/>
    <property type="match status" value="10"/>
</dbReference>
<dbReference type="Pfam" id="PF23598">
    <property type="entry name" value="LRR_14"/>
    <property type="match status" value="1"/>
</dbReference>
<evidence type="ECO:0000256" key="3">
    <source>
        <dbReference type="SAM" id="MobiDB-lite"/>
    </source>
</evidence>
<dbReference type="GO" id="GO:0016323">
    <property type="term" value="C:basolateral plasma membrane"/>
    <property type="evidence" value="ECO:0007669"/>
    <property type="project" value="TreeGrafter"/>
</dbReference>
<dbReference type="PANTHER" id="PTHR23119">
    <property type="entry name" value="DISCS LARGE"/>
    <property type="match status" value="1"/>
</dbReference>
<dbReference type="GO" id="GO:0005912">
    <property type="term" value="C:adherens junction"/>
    <property type="evidence" value="ECO:0007669"/>
    <property type="project" value="TreeGrafter"/>
</dbReference>
<dbReference type="SUPFAM" id="SSF52058">
    <property type="entry name" value="L domain-like"/>
    <property type="match status" value="2"/>
</dbReference>
<reference evidence="5 6" key="2">
    <citation type="submission" date="2018-11" db="EMBL/GenBank/DDBJ databases">
        <authorList>
            <consortium name="Pathogen Informatics"/>
        </authorList>
    </citation>
    <scope>NUCLEOTIDE SEQUENCE [LARGE SCALE GENOMIC DNA]</scope>
</reference>
<dbReference type="GO" id="GO:0019901">
    <property type="term" value="F:protein kinase binding"/>
    <property type="evidence" value="ECO:0007669"/>
    <property type="project" value="TreeGrafter"/>
</dbReference>
<evidence type="ECO:0000313" key="7">
    <source>
        <dbReference type="WBParaSite" id="TCNE_0001144801-mRNA-1"/>
    </source>
</evidence>
<dbReference type="GO" id="GO:0014069">
    <property type="term" value="C:postsynaptic density"/>
    <property type="evidence" value="ECO:0007669"/>
    <property type="project" value="TreeGrafter"/>
</dbReference>
<dbReference type="SMART" id="SM00364">
    <property type="entry name" value="LRR_BAC"/>
    <property type="match status" value="10"/>
</dbReference>
<feature type="region of interest" description="Disordered" evidence="3">
    <location>
        <begin position="873"/>
        <end position="911"/>
    </location>
</feature>
<dbReference type="InterPro" id="IPR032675">
    <property type="entry name" value="LRR_dom_sf"/>
</dbReference>
<dbReference type="Pfam" id="PF00595">
    <property type="entry name" value="PDZ"/>
    <property type="match status" value="2"/>
</dbReference>
<dbReference type="GO" id="GO:0043113">
    <property type="term" value="P:receptor clustering"/>
    <property type="evidence" value="ECO:0007669"/>
    <property type="project" value="TreeGrafter"/>
</dbReference>
<evidence type="ECO:0000256" key="1">
    <source>
        <dbReference type="ARBA" id="ARBA00022614"/>
    </source>
</evidence>
<organism evidence="6 7">
    <name type="scientific">Toxocara canis</name>
    <name type="common">Canine roundworm</name>
    <dbReference type="NCBI Taxonomy" id="6265"/>
    <lineage>
        <taxon>Eukaryota</taxon>
        <taxon>Metazoa</taxon>
        <taxon>Ecdysozoa</taxon>
        <taxon>Nematoda</taxon>
        <taxon>Chromadorea</taxon>
        <taxon>Rhabditida</taxon>
        <taxon>Spirurina</taxon>
        <taxon>Ascaridomorpha</taxon>
        <taxon>Ascaridoidea</taxon>
        <taxon>Toxocaridae</taxon>
        <taxon>Toxocara</taxon>
    </lineage>
</organism>
<dbReference type="Gene3D" id="2.30.42.10">
    <property type="match status" value="2"/>
</dbReference>
<dbReference type="GO" id="GO:0098609">
    <property type="term" value="P:cell-cell adhesion"/>
    <property type="evidence" value="ECO:0007669"/>
    <property type="project" value="TreeGrafter"/>
</dbReference>
<dbReference type="SUPFAM" id="SSF50156">
    <property type="entry name" value="PDZ domain-like"/>
    <property type="match status" value="2"/>
</dbReference>
<dbReference type="EMBL" id="UYWY01020861">
    <property type="protein sequence ID" value="VDM42769.1"/>
    <property type="molecule type" value="Genomic_DNA"/>
</dbReference>
<dbReference type="Gene3D" id="3.80.10.10">
    <property type="entry name" value="Ribonuclease Inhibitor"/>
    <property type="match status" value="4"/>
</dbReference>
<dbReference type="InterPro" id="IPR001611">
    <property type="entry name" value="Leu-rich_rpt"/>
</dbReference>
<dbReference type="Pfam" id="PF13855">
    <property type="entry name" value="LRR_8"/>
    <property type="match status" value="1"/>
</dbReference>
<evidence type="ECO:0000313" key="6">
    <source>
        <dbReference type="Proteomes" id="UP000050794"/>
    </source>
</evidence>
<dbReference type="AlphaFoldDB" id="A0A183USH8"/>
<dbReference type="CDD" id="cd00136">
    <property type="entry name" value="PDZ_canonical"/>
    <property type="match status" value="1"/>
</dbReference>
<evidence type="ECO:0000259" key="4">
    <source>
        <dbReference type="PROSITE" id="PS50106"/>
    </source>
</evidence>
<keyword evidence="2" id="KW-0677">Repeat</keyword>
<feature type="region of interest" description="Disordered" evidence="3">
    <location>
        <begin position="463"/>
        <end position="533"/>
    </location>
</feature>
<keyword evidence="6" id="KW-1185">Reference proteome</keyword>
<dbReference type="PROSITE" id="PS51450">
    <property type="entry name" value="LRR"/>
    <property type="match status" value="2"/>
</dbReference>
<dbReference type="GO" id="GO:0098968">
    <property type="term" value="P:neurotransmitter receptor transport postsynaptic membrane to endosome"/>
    <property type="evidence" value="ECO:0007669"/>
    <property type="project" value="TreeGrafter"/>
</dbReference>
<feature type="compositionally biased region" description="Basic and acidic residues" evidence="3">
    <location>
        <begin position="789"/>
        <end position="798"/>
    </location>
</feature>
<dbReference type="InterPro" id="IPR001478">
    <property type="entry name" value="PDZ"/>
</dbReference>
<dbReference type="SMART" id="SM00228">
    <property type="entry name" value="PDZ"/>
    <property type="match status" value="2"/>
</dbReference>
<dbReference type="WBParaSite" id="TCNE_0001144801-mRNA-1">
    <property type="protein sequence ID" value="TCNE_0001144801-mRNA-1"/>
    <property type="gene ID" value="TCNE_0001144801"/>
</dbReference>
<feature type="domain" description="PDZ" evidence="4">
    <location>
        <begin position="708"/>
        <end position="762"/>
    </location>
</feature>
<feature type="compositionally biased region" description="Low complexity" evidence="3">
    <location>
        <begin position="800"/>
        <end position="812"/>
    </location>
</feature>
<dbReference type="InterPro" id="IPR003591">
    <property type="entry name" value="Leu-rich_rpt_typical-subtyp"/>
</dbReference>
<dbReference type="PROSITE" id="PS50106">
    <property type="entry name" value="PDZ"/>
    <property type="match status" value="2"/>
</dbReference>
<proteinExistence type="predicted"/>
<feature type="compositionally biased region" description="Basic and acidic residues" evidence="3">
    <location>
        <begin position="873"/>
        <end position="887"/>
    </location>
</feature>
<dbReference type="Proteomes" id="UP000050794">
    <property type="component" value="Unassembled WGS sequence"/>
</dbReference>
<dbReference type="InterPro" id="IPR055414">
    <property type="entry name" value="LRR_R13L4/SHOC2-like"/>
</dbReference>
<evidence type="ECO:0000256" key="2">
    <source>
        <dbReference type="ARBA" id="ARBA00022737"/>
    </source>
</evidence>
<dbReference type="GO" id="GO:0045197">
    <property type="term" value="P:establishment or maintenance of epithelial cell apical/basal polarity"/>
    <property type="evidence" value="ECO:0007669"/>
    <property type="project" value="TreeGrafter"/>
</dbReference>
<feature type="compositionally biased region" description="Acidic residues" evidence="3">
    <location>
        <begin position="464"/>
        <end position="473"/>
    </location>
</feature>
<dbReference type="GO" id="GO:0098887">
    <property type="term" value="P:neurotransmitter receptor transport, endosome to postsynaptic membrane"/>
    <property type="evidence" value="ECO:0007669"/>
    <property type="project" value="TreeGrafter"/>
</dbReference>
<keyword evidence="1" id="KW-0433">Leucine-rich repeat</keyword>
<gene>
    <name evidence="5" type="ORF">TCNE_LOCUS11448</name>
</gene>
<name>A0A183USH8_TOXCA</name>